<name>A0A6J5NC63_9CAUD</name>
<feature type="coiled-coil region" evidence="1">
    <location>
        <begin position="17"/>
        <end position="86"/>
    </location>
</feature>
<feature type="coiled-coil region" evidence="1">
    <location>
        <begin position="122"/>
        <end position="237"/>
    </location>
</feature>
<gene>
    <name evidence="2" type="ORF">UFOVP673_47</name>
</gene>
<reference evidence="2" key="1">
    <citation type="submission" date="2020-04" db="EMBL/GenBank/DDBJ databases">
        <authorList>
            <person name="Chiriac C."/>
            <person name="Salcher M."/>
            <person name="Ghai R."/>
            <person name="Kavagutti S V."/>
        </authorList>
    </citation>
    <scope>NUCLEOTIDE SEQUENCE</scope>
</reference>
<proteinExistence type="predicted"/>
<accession>A0A6J5NC63</accession>
<keyword evidence="1" id="KW-0175">Coiled coil</keyword>
<protein>
    <submittedName>
        <fullName evidence="2">Uncharacterized protein</fullName>
    </submittedName>
</protein>
<evidence type="ECO:0000313" key="2">
    <source>
        <dbReference type="EMBL" id="CAB4156242.1"/>
    </source>
</evidence>
<feature type="non-terminal residue" evidence="2">
    <location>
        <position position="1"/>
    </location>
</feature>
<sequence>VTSLDQKAEMKLARTIRLELKNIRVAAEKERVKLKANALLMGKAIDGVNNLLLAAIVPLEKHLEEQEQYGERLAEAERLRIKAEREALLAPFLGEGQPVASLEIMSAEQWDGYFSDAKLLHAAKIEAARKAEAERIAKEQAEAAERERLRIENERLRAEALEREAKAKAEREAAEKAQREAAEVARKEREAIEAKAKAELEAAEKEINRIKAESDKAAKLEAERQAYEASKQKAAADAAKKAARAPDKQKALAFAATVRALKAPEASTSEGKAVMAEITAKIEGFAKWIEAQASAI</sequence>
<evidence type="ECO:0000256" key="1">
    <source>
        <dbReference type="SAM" id="Coils"/>
    </source>
</evidence>
<dbReference type="EMBL" id="LR796631">
    <property type="protein sequence ID" value="CAB4156242.1"/>
    <property type="molecule type" value="Genomic_DNA"/>
</dbReference>
<organism evidence="2">
    <name type="scientific">uncultured Caudovirales phage</name>
    <dbReference type="NCBI Taxonomy" id="2100421"/>
    <lineage>
        <taxon>Viruses</taxon>
        <taxon>Duplodnaviria</taxon>
        <taxon>Heunggongvirae</taxon>
        <taxon>Uroviricota</taxon>
        <taxon>Caudoviricetes</taxon>
        <taxon>Peduoviridae</taxon>
        <taxon>Maltschvirus</taxon>
        <taxon>Maltschvirus maltsch</taxon>
    </lineage>
</organism>